<dbReference type="Pfam" id="PF22590">
    <property type="entry name" value="Cas3-like_C_2"/>
    <property type="match status" value="1"/>
</dbReference>
<dbReference type="CDD" id="cd17930">
    <property type="entry name" value="DEXHc_cas3"/>
    <property type="match status" value="1"/>
</dbReference>
<organism evidence="12 13">
    <name type="scientific">Calditerrivibrio nitroreducens</name>
    <dbReference type="NCBI Taxonomy" id="477976"/>
    <lineage>
        <taxon>Bacteria</taxon>
        <taxon>Pseudomonadati</taxon>
        <taxon>Deferribacterota</taxon>
        <taxon>Deferribacteres</taxon>
        <taxon>Deferribacterales</taxon>
        <taxon>Calditerrivibrionaceae</taxon>
    </lineage>
</organism>
<evidence type="ECO:0000259" key="11">
    <source>
        <dbReference type="PROSITE" id="PS51643"/>
    </source>
</evidence>
<feature type="domain" description="Helicase C-terminal" evidence="10">
    <location>
        <begin position="483"/>
        <end position="636"/>
    </location>
</feature>
<dbReference type="InterPro" id="IPR001650">
    <property type="entry name" value="Helicase_C-like"/>
</dbReference>
<evidence type="ECO:0000259" key="10">
    <source>
        <dbReference type="PROSITE" id="PS51194"/>
    </source>
</evidence>
<dbReference type="Gene3D" id="1.10.3210.30">
    <property type="match status" value="1"/>
</dbReference>
<comment type="similarity">
    <text evidence="1">In the N-terminal section; belongs to the CRISPR-associated nuclease Cas3-HD family.</text>
</comment>
<dbReference type="SUPFAM" id="SSF52540">
    <property type="entry name" value="P-loop containing nucleoside triphosphate hydrolases"/>
    <property type="match status" value="1"/>
</dbReference>
<dbReference type="GO" id="GO:0004519">
    <property type="term" value="F:endonuclease activity"/>
    <property type="evidence" value="ECO:0007669"/>
    <property type="project" value="UniProtKB-KW"/>
</dbReference>
<dbReference type="AlphaFoldDB" id="A0A2J6WGL5"/>
<dbReference type="InterPro" id="IPR006474">
    <property type="entry name" value="Helicase_Cas3_CRISPR-ass_core"/>
</dbReference>
<dbReference type="InterPro" id="IPR006483">
    <property type="entry name" value="CRISPR-assoc_Cas3_HD"/>
</dbReference>
<protein>
    <submittedName>
        <fullName evidence="12">CRISPR-associated helicase/endonuclease Cas3</fullName>
    </submittedName>
</protein>
<evidence type="ECO:0000256" key="5">
    <source>
        <dbReference type="ARBA" id="ARBA00022741"/>
    </source>
</evidence>
<dbReference type="NCBIfam" id="TIGR01587">
    <property type="entry name" value="cas3_core"/>
    <property type="match status" value="1"/>
</dbReference>
<evidence type="ECO:0000256" key="9">
    <source>
        <dbReference type="ARBA" id="ARBA00023118"/>
    </source>
</evidence>
<dbReference type="CDD" id="cd09641">
    <property type="entry name" value="Cas3''_I"/>
    <property type="match status" value="1"/>
</dbReference>
<dbReference type="GO" id="GO:0043138">
    <property type="term" value="F:3'-5' DNA helicase activity"/>
    <property type="evidence" value="ECO:0007669"/>
    <property type="project" value="TreeGrafter"/>
</dbReference>
<dbReference type="GO" id="GO:0051607">
    <property type="term" value="P:defense response to virus"/>
    <property type="evidence" value="ECO:0007669"/>
    <property type="project" value="UniProtKB-KW"/>
</dbReference>
<dbReference type="Gene3D" id="3.40.50.300">
    <property type="entry name" value="P-loop containing nucleotide triphosphate hydrolases"/>
    <property type="match status" value="2"/>
</dbReference>
<reference evidence="12 13" key="1">
    <citation type="submission" date="2018-01" db="EMBL/GenBank/DDBJ databases">
        <title>Metagenomic assembled genomes from two thermal pools in the Uzon Caldera, Kamchatka, Russia.</title>
        <authorList>
            <person name="Wilkins L."/>
            <person name="Ettinger C."/>
        </authorList>
    </citation>
    <scope>NUCLEOTIDE SEQUENCE [LARGE SCALE GENOMIC DNA]</scope>
    <source>
        <strain evidence="12">ZAV-05</strain>
    </source>
</reference>
<comment type="caution">
    <text evidence="12">The sequence shown here is derived from an EMBL/GenBank/DDBJ whole genome shotgun (WGS) entry which is preliminary data.</text>
</comment>
<evidence type="ECO:0000256" key="8">
    <source>
        <dbReference type="ARBA" id="ARBA00022840"/>
    </source>
</evidence>
<comment type="similarity">
    <text evidence="2">In the central section; belongs to the CRISPR-associated helicase Cas3 family.</text>
</comment>
<keyword evidence="8" id="KW-0067">ATP-binding</keyword>
<keyword evidence="4" id="KW-0479">Metal-binding</keyword>
<dbReference type="SMART" id="SM00490">
    <property type="entry name" value="HELICc"/>
    <property type="match status" value="1"/>
</dbReference>
<dbReference type="EMBL" id="PNIN01000072">
    <property type="protein sequence ID" value="PMP69447.1"/>
    <property type="molecule type" value="Genomic_DNA"/>
</dbReference>
<keyword evidence="12" id="KW-0255">Endonuclease</keyword>
<dbReference type="GO" id="GO:0006289">
    <property type="term" value="P:nucleotide-excision repair"/>
    <property type="evidence" value="ECO:0007669"/>
    <property type="project" value="TreeGrafter"/>
</dbReference>
<keyword evidence="9" id="KW-0051">Antiviral defense</keyword>
<evidence type="ECO:0000256" key="4">
    <source>
        <dbReference type="ARBA" id="ARBA00022723"/>
    </source>
</evidence>
<proteinExistence type="inferred from homology"/>
<dbReference type="InterPro" id="IPR014001">
    <property type="entry name" value="Helicase_ATP-bd"/>
</dbReference>
<dbReference type="InterPro" id="IPR054712">
    <property type="entry name" value="Cas3-like_dom"/>
</dbReference>
<name>A0A2J6WGL5_9BACT</name>
<dbReference type="PANTHER" id="PTHR47957">
    <property type="entry name" value="ATP-DEPENDENT HELICASE HRQ1"/>
    <property type="match status" value="1"/>
</dbReference>
<dbReference type="PROSITE" id="PS51194">
    <property type="entry name" value="HELICASE_CTER"/>
    <property type="match status" value="1"/>
</dbReference>
<dbReference type="InterPro" id="IPR006935">
    <property type="entry name" value="Helicase/UvrB_N"/>
</dbReference>
<keyword evidence="7" id="KW-0347">Helicase</keyword>
<dbReference type="GO" id="GO:0036297">
    <property type="term" value="P:interstrand cross-link repair"/>
    <property type="evidence" value="ECO:0007669"/>
    <property type="project" value="TreeGrafter"/>
</dbReference>
<dbReference type="PANTHER" id="PTHR47957:SF3">
    <property type="entry name" value="ATP-DEPENDENT HELICASE HRQ1"/>
    <property type="match status" value="1"/>
</dbReference>
<dbReference type="Proteomes" id="UP000242881">
    <property type="component" value="Unassembled WGS sequence"/>
</dbReference>
<dbReference type="InterPro" id="IPR027417">
    <property type="entry name" value="P-loop_NTPase"/>
</dbReference>
<dbReference type="GO" id="GO:0005524">
    <property type="term" value="F:ATP binding"/>
    <property type="evidence" value="ECO:0007669"/>
    <property type="project" value="UniProtKB-KW"/>
</dbReference>
<accession>A0A2J6WGL5</accession>
<evidence type="ECO:0000256" key="2">
    <source>
        <dbReference type="ARBA" id="ARBA00009046"/>
    </source>
</evidence>
<evidence type="ECO:0000256" key="3">
    <source>
        <dbReference type="ARBA" id="ARBA00022722"/>
    </source>
</evidence>
<evidence type="ECO:0000256" key="6">
    <source>
        <dbReference type="ARBA" id="ARBA00022801"/>
    </source>
</evidence>
<keyword evidence="6" id="KW-0378">Hydrolase</keyword>
<evidence type="ECO:0000313" key="12">
    <source>
        <dbReference type="EMBL" id="PMP69447.1"/>
    </source>
</evidence>
<evidence type="ECO:0000313" key="13">
    <source>
        <dbReference type="Proteomes" id="UP000242881"/>
    </source>
</evidence>
<dbReference type="Pfam" id="PF04851">
    <property type="entry name" value="ResIII"/>
    <property type="match status" value="1"/>
</dbReference>
<evidence type="ECO:0000256" key="1">
    <source>
        <dbReference type="ARBA" id="ARBA00006847"/>
    </source>
</evidence>
<dbReference type="InterPro" id="IPR038257">
    <property type="entry name" value="CRISPR-assoc_Cas3_HD_sf"/>
</dbReference>
<dbReference type="GO" id="GO:0016787">
    <property type="term" value="F:hydrolase activity"/>
    <property type="evidence" value="ECO:0007669"/>
    <property type="project" value="UniProtKB-KW"/>
</dbReference>
<dbReference type="GO" id="GO:0003677">
    <property type="term" value="F:DNA binding"/>
    <property type="evidence" value="ECO:0007669"/>
    <property type="project" value="InterPro"/>
</dbReference>
<dbReference type="GO" id="GO:0046872">
    <property type="term" value="F:metal ion binding"/>
    <property type="evidence" value="ECO:0007669"/>
    <property type="project" value="UniProtKB-KW"/>
</dbReference>
<feature type="domain" description="HD Cas3-type" evidence="11">
    <location>
        <begin position="8"/>
        <end position="214"/>
    </location>
</feature>
<sequence length="776" mass="89949">MLPSSELYSHPNRLLEEHLTGTAKLAELFLSEKPPEVKKQLVDISKIIALSHDIGKSTKFFQDYLNAEDREKERLKTQKKTKHSLLSAVCAYYLSKQITDDKLLPFFAFVTVRRHHSNLIDLSDEVTLYGEEDTVELHHQVESIDDKKFSILADILFKAGFPTLLNKKIIGSWVDNLGEELKLLKKCIRKLDKEPINFITLNLLYSLLLDADKSDVVLKDISLFERKGSIPGNLVDSYKERNSFKDSPINYLREKAYQEIAHNIINLEEKIFSINLPTGLGKTLTSLSFALKLREKIGLNHRIIYALPFLSIIDQNSLVFESVLKSNGIEPYSNILLKHHHLSEIVYKKDNNEEDKNEIEYDGAKILIEGWNAEIIITTFIQLFHSLISNQNKSIRKFHRLSNSIIILDEIQFIPVKYWMVLKKLLLKISEMLNTYIIFVTATEPLIFGKGEIRGLGDRDFYFKALDRIVMKPLLDREMTIDELAQLFEIKDGRSYLFILNTITSARTFYNLIKEAGISTTYLSTHITPRERLERIERIRTGKYKVAVSTQLVEAGVDIDFDVVVRDLAPLDSINQSAGRCNRNGKQKGEVYIVSLKDDQGRLYSSYIYDVVLIDITKKILNRQKEIKESDLLSLIDEYYRETEAKKSQAISSELEDAITNLRYDSNKEGISISDFKLIDNDYYKIDVFIEIDDVAKTIWQRYLDLKYVKNLFERKKLFDLLKADFYQYVISIPANTENRPSLTEGFGYVKQDILEEYYDKETGFKIKDNRTIVIW</sequence>
<dbReference type="SMART" id="SM00487">
    <property type="entry name" value="DEXDc"/>
    <property type="match status" value="1"/>
</dbReference>
<dbReference type="PROSITE" id="PS51643">
    <property type="entry name" value="HD_CAS3"/>
    <property type="match status" value="1"/>
</dbReference>
<keyword evidence="5" id="KW-0547">Nucleotide-binding</keyword>
<keyword evidence="3" id="KW-0540">Nuclease</keyword>
<evidence type="ECO:0000256" key="7">
    <source>
        <dbReference type="ARBA" id="ARBA00022806"/>
    </source>
</evidence>
<gene>
    <name evidence="12" type="ORF">C0187_06990</name>
</gene>
<dbReference type="NCBIfam" id="TIGR01596">
    <property type="entry name" value="cas3_HD"/>
    <property type="match status" value="1"/>
</dbReference>